<evidence type="ECO:0000256" key="1">
    <source>
        <dbReference type="ARBA" id="ARBA00006479"/>
    </source>
</evidence>
<gene>
    <name evidence="2" type="ORF">RUMHYD_03469</name>
</gene>
<dbReference type="RefSeq" id="WP_005951851.1">
    <property type="nucleotide sequence ID" value="NZ_CP136423.1"/>
</dbReference>
<dbReference type="AlphaFoldDB" id="C0CRF5"/>
<dbReference type="Pfam" id="PF00480">
    <property type="entry name" value="ROK"/>
    <property type="match status" value="1"/>
</dbReference>
<dbReference type="NCBIfam" id="NF007251">
    <property type="entry name" value="PRK09698.1"/>
    <property type="match status" value="1"/>
</dbReference>
<organism evidence="2 3">
    <name type="scientific">Blautia hydrogenotrophica (strain DSM 10507 / JCM 14656 / S5a33)</name>
    <name type="common">Ruminococcus hydrogenotrophicus</name>
    <dbReference type="NCBI Taxonomy" id="476272"/>
    <lineage>
        <taxon>Bacteria</taxon>
        <taxon>Bacillati</taxon>
        <taxon>Bacillota</taxon>
        <taxon>Clostridia</taxon>
        <taxon>Lachnospirales</taxon>
        <taxon>Lachnospiraceae</taxon>
        <taxon>Blautia</taxon>
    </lineage>
</organism>
<accession>C0CRF5</accession>
<dbReference type="Proteomes" id="UP000003100">
    <property type="component" value="Unassembled WGS sequence"/>
</dbReference>
<evidence type="ECO:0008006" key="4">
    <source>
        <dbReference type="Google" id="ProtNLM"/>
    </source>
</evidence>
<dbReference type="Gene3D" id="3.30.420.40">
    <property type="match status" value="2"/>
</dbReference>
<dbReference type="EMBL" id="ACBZ01000186">
    <property type="protein sequence ID" value="EEG47644.1"/>
    <property type="molecule type" value="Genomic_DNA"/>
</dbReference>
<dbReference type="HOGENOM" id="CLU_036604_0_1_9"/>
<proteinExistence type="inferred from homology"/>
<dbReference type="SUPFAM" id="SSF53067">
    <property type="entry name" value="Actin-like ATPase domain"/>
    <property type="match status" value="1"/>
</dbReference>
<reference evidence="2 3" key="2">
    <citation type="submission" date="2009-02" db="EMBL/GenBank/DDBJ databases">
        <title>Draft genome sequence of Blautia hydrogenotrophica DSM 10507 (Ruminococcus hydrogenotrophicus DSM 10507).</title>
        <authorList>
            <person name="Sudarsanam P."/>
            <person name="Ley R."/>
            <person name="Guruge J."/>
            <person name="Turnbaugh P.J."/>
            <person name="Mahowald M."/>
            <person name="Liep D."/>
            <person name="Gordon J."/>
        </authorList>
    </citation>
    <scope>NUCLEOTIDE SEQUENCE [LARGE SCALE GENOMIC DNA]</scope>
    <source>
        <strain evidence="3">DSM 10507 / JCM 14656 / S5a33</strain>
    </source>
</reference>
<sequence>MESVIIGIDLGGTNLRIGAVTSDNEMIAPFVLKSSIVADAEKPVEKICEIIADYSEKNRIRKIEAISIGVPSSVENDKETVICTTNIRNRAGEVVFSHMNVAKDIKERFHVPVFINNDVNNILLYDIMANGLEEQKVVVGIYIGTGVGASVVIDGKPLEGKDGAELDLGHIPYFGGTISCSCGKVGCCECYASGWRLQEIRKEFYPETQIQDMFTLHKEEKPLKEFIQACANVYAIMATIFNPNTMVVGGGVMEMADFPREEFEAAVNQNTGTDVMSYGFDYLYSKGDVGKGVIGAAIFARKRLKDKRSDT</sequence>
<evidence type="ECO:0000313" key="2">
    <source>
        <dbReference type="EMBL" id="EEG47644.1"/>
    </source>
</evidence>
<dbReference type="PATRIC" id="fig|476272.21.peg.145"/>
<keyword evidence="3" id="KW-1185">Reference proteome</keyword>
<dbReference type="CDD" id="cd24070">
    <property type="entry name" value="ASKHA_NBD_ROK_AlsK"/>
    <property type="match status" value="1"/>
</dbReference>
<comment type="caution">
    <text evidence="2">The sequence shown here is derived from an EMBL/GenBank/DDBJ whole genome shotgun (WGS) entry which is preliminary data.</text>
</comment>
<dbReference type="GeneID" id="86823285"/>
<evidence type="ECO:0000313" key="3">
    <source>
        <dbReference type="Proteomes" id="UP000003100"/>
    </source>
</evidence>
<dbReference type="eggNOG" id="COG1940">
    <property type="taxonomic scope" value="Bacteria"/>
</dbReference>
<dbReference type="InterPro" id="IPR000600">
    <property type="entry name" value="ROK"/>
</dbReference>
<name>C0CRF5_BLAHS</name>
<reference evidence="2 3" key="1">
    <citation type="submission" date="2009-01" db="EMBL/GenBank/DDBJ databases">
        <authorList>
            <person name="Fulton L."/>
            <person name="Clifton S."/>
            <person name="Fulton B."/>
            <person name="Xu J."/>
            <person name="Minx P."/>
            <person name="Pepin K.H."/>
            <person name="Johnson M."/>
            <person name="Bhonagiri V."/>
            <person name="Nash W.E."/>
            <person name="Mardis E.R."/>
            <person name="Wilson R.K."/>
        </authorList>
    </citation>
    <scope>NUCLEOTIDE SEQUENCE [LARGE SCALE GENOMIC DNA]</scope>
    <source>
        <strain evidence="3">DSM 10507 / JCM 14656 / S5a33</strain>
    </source>
</reference>
<protein>
    <recommendedName>
        <fullName evidence="4">Allose kinase</fullName>
    </recommendedName>
</protein>
<dbReference type="PANTHER" id="PTHR18964">
    <property type="entry name" value="ROK (REPRESSOR, ORF, KINASE) FAMILY"/>
    <property type="match status" value="1"/>
</dbReference>
<dbReference type="PANTHER" id="PTHR18964:SF149">
    <property type="entry name" value="BIFUNCTIONAL UDP-N-ACETYLGLUCOSAMINE 2-EPIMERASE_N-ACETYLMANNOSAMINE KINASE"/>
    <property type="match status" value="1"/>
</dbReference>
<dbReference type="InterPro" id="IPR043129">
    <property type="entry name" value="ATPase_NBD"/>
</dbReference>
<comment type="similarity">
    <text evidence="1">Belongs to the ROK (NagC/XylR) family.</text>
</comment>